<dbReference type="Proteomes" id="UP001188597">
    <property type="component" value="Unassembled WGS sequence"/>
</dbReference>
<dbReference type="Pfam" id="PF12796">
    <property type="entry name" value="Ank_2"/>
    <property type="match status" value="1"/>
</dbReference>
<dbReference type="AlphaFoldDB" id="A0AA89AN01"/>
<sequence length="164" mass="18862">MLRMLNKESDTPLHEAVRNCHFDVDKFLVEEDPDFSCPANNAEETPLYLALEKGYDELVSLIFETCTAPAYSGPYGRTALHRAAISNSKGSFFNIAWKVPIHDRGKDKPRRINYIDGLVIYPDLGIRPYGWWKTTLSRHLISRKVCREFTLCSSIDFLLQTRSF</sequence>
<dbReference type="PANTHER" id="PTHR24121">
    <property type="entry name" value="NO MECHANORECEPTOR POTENTIAL C, ISOFORM D-RELATED"/>
    <property type="match status" value="1"/>
</dbReference>
<dbReference type="SUPFAM" id="SSF48403">
    <property type="entry name" value="Ankyrin repeat"/>
    <property type="match status" value="1"/>
</dbReference>
<gene>
    <name evidence="1" type="ORF">RJ639_014716</name>
</gene>
<dbReference type="InterPro" id="IPR002110">
    <property type="entry name" value="Ankyrin_rpt"/>
</dbReference>
<comment type="caution">
    <text evidence="1">The sequence shown here is derived from an EMBL/GenBank/DDBJ whole genome shotgun (WGS) entry which is preliminary data.</text>
</comment>
<dbReference type="SMART" id="SM00248">
    <property type="entry name" value="ANK"/>
    <property type="match status" value="2"/>
</dbReference>
<organism evidence="1 2">
    <name type="scientific">Escallonia herrerae</name>
    <dbReference type="NCBI Taxonomy" id="1293975"/>
    <lineage>
        <taxon>Eukaryota</taxon>
        <taxon>Viridiplantae</taxon>
        <taxon>Streptophyta</taxon>
        <taxon>Embryophyta</taxon>
        <taxon>Tracheophyta</taxon>
        <taxon>Spermatophyta</taxon>
        <taxon>Magnoliopsida</taxon>
        <taxon>eudicotyledons</taxon>
        <taxon>Gunneridae</taxon>
        <taxon>Pentapetalae</taxon>
        <taxon>asterids</taxon>
        <taxon>campanulids</taxon>
        <taxon>Escalloniales</taxon>
        <taxon>Escalloniaceae</taxon>
        <taxon>Escallonia</taxon>
    </lineage>
</organism>
<protein>
    <submittedName>
        <fullName evidence="1">Uncharacterized protein</fullName>
    </submittedName>
</protein>
<name>A0AA89AN01_9ASTE</name>
<dbReference type="InterPro" id="IPR036770">
    <property type="entry name" value="Ankyrin_rpt-contain_sf"/>
</dbReference>
<dbReference type="Gene3D" id="1.25.40.20">
    <property type="entry name" value="Ankyrin repeat-containing domain"/>
    <property type="match status" value="1"/>
</dbReference>
<evidence type="ECO:0000313" key="2">
    <source>
        <dbReference type="Proteomes" id="UP001188597"/>
    </source>
</evidence>
<proteinExistence type="predicted"/>
<dbReference type="PANTHER" id="PTHR24121:SF22">
    <property type="entry name" value="PROTEIN ACCELERATED CELL DEATH 6-LIKE"/>
    <property type="match status" value="1"/>
</dbReference>
<keyword evidence="2" id="KW-1185">Reference proteome</keyword>
<accession>A0AA89AN01</accession>
<evidence type="ECO:0000313" key="1">
    <source>
        <dbReference type="EMBL" id="KAK3008597.1"/>
    </source>
</evidence>
<reference evidence="1" key="1">
    <citation type="submission" date="2022-12" db="EMBL/GenBank/DDBJ databases">
        <title>Draft genome assemblies for two species of Escallonia (Escalloniales).</title>
        <authorList>
            <person name="Chanderbali A."/>
            <person name="Dervinis C."/>
            <person name="Anghel I."/>
            <person name="Soltis D."/>
            <person name="Soltis P."/>
            <person name="Zapata F."/>
        </authorList>
    </citation>
    <scope>NUCLEOTIDE SEQUENCE</scope>
    <source>
        <strain evidence="1">UCBG64.0493</strain>
        <tissue evidence="1">Leaf</tissue>
    </source>
</reference>
<dbReference type="EMBL" id="JAVXUP010001736">
    <property type="protein sequence ID" value="KAK3008597.1"/>
    <property type="molecule type" value="Genomic_DNA"/>
</dbReference>